<dbReference type="eggNOG" id="ENOG502THS3">
    <property type="taxonomic scope" value="Eukaryota"/>
</dbReference>
<dbReference type="AlphaFoldDB" id="H2WMR9"/>
<sequence length="128" mass="13738">MNRIIFASFVFATIFVISTGASLAHQVVKEGDAVKVTFEGAKSIIRHVSAGEQIFYLVGANKGLFVDAKGAKVDSSNYEAKNGVLIIKKFSKADVGFYSEYPTQIFETKHDDGTITSVPGLTLGISLS</sequence>
<evidence type="ECO:0000313" key="2">
    <source>
        <dbReference type="EnsemblMetazoa" id="CJA17858.1"/>
    </source>
</evidence>
<dbReference type="FunCoup" id="H2WMR9">
    <property type="interactions" value="411"/>
</dbReference>
<dbReference type="HOGENOM" id="CLU_160893_0_0_1"/>
<evidence type="ECO:0000313" key="3">
    <source>
        <dbReference type="Proteomes" id="UP000005237"/>
    </source>
</evidence>
<feature type="signal peptide" evidence="1">
    <location>
        <begin position="1"/>
        <end position="24"/>
    </location>
</feature>
<name>H2WMR9_CAEJA</name>
<dbReference type="InParanoid" id="H2WMR9"/>
<dbReference type="EnsemblMetazoa" id="CJA17858.2">
    <property type="protein sequence ID" value="CJA17858.2"/>
    <property type="gene ID" value="WBGene00137063"/>
</dbReference>
<keyword evidence="1" id="KW-0732">Signal</keyword>
<dbReference type="OMA" id="EHPPKII"/>
<dbReference type="Proteomes" id="UP000005237">
    <property type="component" value="Unassembled WGS sequence"/>
</dbReference>
<reference evidence="2" key="2">
    <citation type="submission" date="2012-11" db="UniProtKB">
        <authorList>
            <consortium name="EnsemblMetazoa"/>
        </authorList>
    </citation>
    <scope>IDENTIFICATION</scope>
    <source>
        <strain evidence="2">DF5081</strain>
    </source>
</reference>
<feature type="chain" id="PRO_5014576649" evidence="1">
    <location>
        <begin position="25"/>
        <end position="128"/>
    </location>
</feature>
<dbReference type="EnsemblMetazoa" id="CJA17858.1">
    <property type="protein sequence ID" value="CJA17858.1"/>
    <property type="gene ID" value="WBGene00137063"/>
</dbReference>
<organism evidence="2 3">
    <name type="scientific">Caenorhabditis japonica</name>
    <dbReference type="NCBI Taxonomy" id="281687"/>
    <lineage>
        <taxon>Eukaryota</taxon>
        <taxon>Metazoa</taxon>
        <taxon>Ecdysozoa</taxon>
        <taxon>Nematoda</taxon>
        <taxon>Chromadorea</taxon>
        <taxon>Rhabditida</taxon>
        <taxon>Rhabditina</taxon>
        <taxon>Rhabditomorpha</taxon>
        <taxon>Rhabditoidea</taxon>
        <taxon>Rhabditidae</taxon>
        <taxon>Peloderinae</taxon>
        <taxon>Caenorhabditis</taxon>
    </lineage>
</organism>
<protein>
    <submittedName>
        <fullName evidence="2">Uncharacterized protein</fullName>
    </submittedName>
</protein>
<reference evidence="3" key="1">
    <citation type="submission" date="2010-08" db="EMBL/GenBank/DDBJ databases">
        <authorList>
            <consortium name="Caenorhabditis japonica Sequencing Consortium"/>
            <person name="Wilson R.K."/>
        </authorList>
    </citation>
    <scope>NUCLEOTIDE SEQUENCE [LARGE SCALE GENOMIC DNA]</scope>
    <source>
        <strain evidence="3">DF5081</strain>
    </source>
</reference>
<evidence type="ECO:0000256" key="1">
    <source>
        <dbReference type="SAM" id="SignalP"/>
    </source>
</evidence>
<accession>H2WMR9</accession>
<dbReference type="PANTHER" id="PTHR35182:SF2">
    <property type="entry name" value="CONSERVED DOMAIN PROTEIN-RELATED"/>
    <property type="match status" value="1"/>
</dbReference>
<keyword evidence="3" id="KW-1185">Reference proteome</keyword>
<dbReference type="PANTHER" id="PTHR35182">
    <property type="entry name" value="PROTEIN CBG13762"/>
    <property type="match status" value="1"/>
</dbReference>
<proteinExistence type="predicted"/>